<keyword evidence="2" id="KW-1185">Reference proteome</keyword>
<proteinExistence type="predicted"/>
<gene>
    <name evidence="1" type="ORF">DUI87_11510</name>
</gene>
<evidence type="ECO:0000313" key="1">
    <source>
        <dbReference type="EMBL" id="RMC11391.1"/>
    </source>
</evidence>
<organism evidence="1 2">
    <name type="scientific">Hirundo rustica rustica</name>
    <dbReference type="NCBI Taxonomy" id="333673"/>
    <lineage>
        <taxon>Eukaryota</taxon>
        <taxon>Metazoa</taxon>
        <taxon>Chordata</taxon>
        <taxon>Craniata</taxon>
        <taxon>Vertebrata</taxon>
        <taxon>Euteleostomi</taxon>
        <taxon>Archelosauria</taxon>
        <taxon>Archosauria</taxon>
        <taxon>Dinosauria</taxon>
        <taxon>Saurischia</taxon>
        <taxon>Theropoda</taxon>
        <taxon>Coelurosauria</taxon>
        <taxon>Aves</taxon>
        <taxon>Neognathae</taxon>
        <taxon>Neoaves</taxon>
        <taxon>Telluraves</taxon>
        <taxon>Australaves</taxon>
        <taxon>Passeriformes</taxon>
        <taxon>Sylvioidea</taxon>
        <taxon>Hirundinidae</taxon>
        <taxon>Hirundo</taxon>
    </lineage>
</organism>
<dbReference type="OrthoDB" id="10423977at2759"/>
<evidence type="ECO:0000313" key="2">
    <source>
        <dbReference type="Proteomes" id="UP000269221"/>
    </source>
</evidence>
<sequence length="107" mass="12428">MFSTLSNVGIRGPALEDSRREQRERSVCFDRIRWHCQLYLVHPKCKGVTSNRMRENDLKFQQGRLRLGNKKKIFSERVVGHRNRRSGGITTPEVFRKCVDVVLGDVA</sequence>
<accession>A0A3M0KFM7</accession>
<dbReference type="Proteomes" id="UP000269221">
    <property type="component" value="Unassembled WGS sequence"/>
</dbReference>
<dbReference type="EMBL" id="QRBI01000108">
    <property type="protein sequence ID" value="RMC11391.1"/>
    <property type="molecule type" value="Genomic_DNA"/>
</dbReference>
<comment type="caution">
    <text evidence="1">The sequence shown here is derived from an EMBL/GenBank/DDBJ whole genome shotgun (WGS) entry which is preliminary data.</text>
</comment>
<dbReference type="AlphaFoldDB" id="A0A3M0KFM7"/>
<name>A0A3M0KFM7_HIRRU</name>
<protein>
    <submittedName>
        <fullName evidence="1">Uncharacterized protein</fullName>
    </submittedName>
</protein>
<reference evidence="1 2" key="1">
    <citation type="submission" date="2018-07" db="EMBL/GenBank/DDBJ databases">
        <title>A high quality draft genome assembly of the barn swallow (H. rustica rustica).</title>
        <authorList>
            <person name="Formenti G."/>
            <person name="Chiara M."/>
            <person name="Poveda L."/>
            <person name="Francoijs K.-J."/>
            <person name="Bonisoli-Alquati A."/>
            <person name="Canova L."/>
            <person name="Gianfranceschi L."/>
            <person name="Horner D.S."/>
            <person name="Saino N."/>
        </authorList>
    </citation>
    <scope>NUCLEOTIDE SEQUENCE [LARGE SCALE GENOMIC DNA]</scope>
    <source>
        <strain evidence="1">Chelidonia</strain>
        <tissue evidence="1">Blood</tissue>
    </source>
</reference>